<comment type="caution">
    <text evidence="1">The sequence shown here is derived from an EMBL/GenBank/DDBJ whole genome shotgun (WGS) entry which is preliminary data.</text>
</comment>
<sequence>MKSVTALVVVACAAPAILAQQMMVNSLADVVQCQPAQITWQGGVPPYYLSLIPAGQPLAPPLKQFDQQNGNSVTWTVDLPANTAFTTELKDSTGAVVYSGEQTIMEGSSGGSCASGSVSAPALIASTSASGTSSMSSTATSSGISIQVPSASTSPSSVSVSGSGSAAVPLRSASASTSHTSGSAMPSATQSTHSSAGRGYAAFGVVGLTGFLGLLGFAML</sequence>
<evidence type="ECO:0000313" key="1">
    <source>
        <dbReference type="EMBL" id="KAI0090167.1"/>
    </source>
</evidence>
<keyword evidence="2" id="KW-1185">Reference proteome</keyword>
<proteinExistence type="predicted"/>
<gene>
    <name evidence="1" type="ORF">BDY19DRAFT_756569</name>
</gene>
<accession>A0ACB8U708</accession>
<dbReference type="EMBL" id="MU274908">
    <property type="protein sequence ID" value="KAI0090167.1"/>
    <property type="molecule type" value="Genomic_DNA"/>
</dbReference>
<protein>
    <submittedName>
        <fullName evidence="1">Uncharacterized protein</fullName>
    </submittedName>
</protein>
<evidence type="ECO:0000313" key="2">
    <source>
        <dbReference type="Proteomes" id="UP001055072"/>
    </source>
</evidence>
<organism evidence="1 2">
    <name type="scientific">Irpex rosettiformis</name>
    <dbReference type="NCBI Taxonomy" id="378272"/>
    <lineage>
        <taxon>Eukaryota</taxon>
        <taxon>Fungi</taxon>
        <taxon>Dikarya</taxon>
        <taxon>Basidiomycota</taxon>
        <taxon>Agaricomycotina</taxon>
        <taxon>Agaricomycetes</taxon>
        <taxon>Polyporales</taxon>
        <taxon>Irpicaceae</taxon>
        <taxon>Irpex</taxon>
    </lineage>
</organism>
<name>A0ACB8U708_9APHY</name>
<dbReference type="Proteomes" id="UP001055072">
    <property type="component" value="Unassembled WGS sequence"/>
</dbReference>
<reference evidence="1" key="1">
    <citation type="journal article" date="2021" name="Environ. Microbiol.">
        <title>Gene family expansions and transcriptome signatures uncover fungal adaptations to wood decay.</title>
        <authorList>
            <person name="Hage H."/>
            <person name="Miyauchi S."/>
            <person name="Viragh M."/>
            <person name="Drula E."/>
            <person name="Min B."/>
            <person name="Chaduli D."/>
            <person name="Navarro D."/>
            <person name="Favel A."/>
            <person name="Norest M."/>
            <person name="Lesage-Meessen L."/>
            <person name="Balint B."/>
            <person name="Merenyi Z."/>
            <person name="de Eugenio L."/>
            <person name="Morin E."/>
            <person name="Martinez A.T."/>
            <person name="Baldrian P."/>
            <person name="Stursova M."/>
            <person name="Martinez M.J."/>
            <person name="Novotny C."/>
            <person name="Magnuson J.K."/>
            <person name="Spatafora J.W."/>
            <person name="Maurice S."/>
            <person name="Pangilinan J."/>
            <person name="Andreopoulos W."/>
            <person name="LaButti K."/>
            <person name="Hundley H."/>
            <person name="Na H."/>
            <person name="Kuo A."/>
            <person name="Barry K."/>
            <person name="Lipzen A."/>
            <person name="Henrissat B."/>
            <person name="Riley R."/>
            <person name="Ahrendt S."/>
            <person name="Nagy L.G."/>
            <person name="Grigoriev I.V."/>
            <person name="Martin F."/>
            <person name="Rosso M.N."/>
        </authorList>
    </citation>
    <scope>NUCLEOTIDE SEQUENCE</scope>
    <source>
        <strain evidence="1">CBS 384.51</strain>
    </source>
</reference>